<comment type="caution">
    <text evidence="6">The sequence shown here is derived from an EMBL/GenBank/DDBJ whole genome shotgun (WGS) entry which is preliminary data.</text>
</comment>
<dbReference type="PANTHER" id="PTHR43081">
    <property type="entry name" value="ADENYLATE CYCLASE, TERMINAL-DIFFERENTIATION SPECIFIC-RELATED"/>
    <property type="match status" value="1"/>
</dbReference>
<gene>
    <name evidence="6" type="ORF">FK531_09170</name>
</gene>
<protein>
    <submittedName>
        <fullName evidence="6">Adenylate/guanylate cyclase domain-containing protein</fullName>
    </submittedName>
</protein>
<keyword evidence="7" id="KW-1185">Reference proteome</keyword>
<dbReference type="GO" id="GO:0004016">
    <property type="term" value="F:adenylate cyclase activity"/>
    <property type="evidence" value="ECO:0007669"/>
    <property type="project" value="UniProtKB-ARBA"/>
</dbReference>
<dbReference type="PANTHER" id="PTHR43081:SF17">
    <property type="entry name" value="BLL5647 PROTEIN"/>
    <property type="match status" value="1"/>
</dbReference>
<evidence type="ECO:0000256" key="3">
    <source>
        <dbReference type="ARBA" id="ARBA00022475"/>
    </source>
</evidence>
<organism evidence="6 7">
    <name type="scientific">Rhodococcus spelaei</name>
    <dbReference type="NCBI Taxonomy" id="2546320"/>
    <lineage>
        <taxon>Bacteria</taxon>
        <taxon>Bacillati</taxon>
        <taxon>Actinomycetota</taxon>
        <taxon>Actinomycetes</taxon>
        <taxon>Mycobacteriales</taxon>
        <taxon>Nocardiaceae</taxon>
        <taxon>Rhodococcus</taxon>
    </lineage>
</organism>
<dbReference type="AlphaFoldDB" id="A0A541BMT7"/>
<dbReference type="InterPro" id="IPR001054">
    <property type="entry name" value="A/G_cyclase"/>
</dbReference>
<keyword evidence="4" id="KW-0472">Membrane</keyword>
<proteinExistence type="inferred from homology"/>
<accession>A0A541BMT7</accession>
<dbReference type="InterPro" id="IPR050697">
    <property type="entry name" value="Adenylyl/Guanylyl_Cyclase_3/4"/>
</dbReference>
<dbReference type="CDD" id="cd07302">
    <property type="entry name" value="CHD"/>
    <property type="match status" value="1"/>
</dbReference>
<evidence type="ECO:0000259" key="5">
    <source>
        <dbReference type="PROSITE" id="PS50125"/>
    </source>
</evidence>
<keyword evidence="3" id="KW-1003">Cell membrane</keyword>
<sequence length="253" mass="27049">MFSDERPHTKAGASITSAPDAAHEAARFTEIVRGLAERERLHDLLCRHVGRDVARRALEYDALPERNGLAGGEVVEAAVLFIDLVGSTTLAATRPPNEVATVLNEFFRVVVTAVEGHHGFVNKFEGDAALAIFGAPRPVADPAGLALATARSLRHTLGALHSIDFGIGVSFGEVFAGNIGAEERYEYTVIGDPVNEAARLTGVAKTCETRTSASGHAVDAAAEVESRHWTTRRSITLRGRTEPTVLAEPVEHK</sequence>
<dbReference type="GO" id="GO:0006171">
    <property type="term" value="P:cAMP biosynthetic process"/>
    <property type="evidence" value="ECO:0007669"/>
    <property type="project" value="TreeGrafter"/>
</dbReference>
<dbReference type="Gene3D" id="3.30.70.1230">
    <property type="entry name" value="Nucleotide cyclase"/>
    <property type="match status" value="1"/>
</dbReference>
<dbReference type="OrthoDB" id="368920at2"/>
<comment type="similarity">
    <text evidence="2">Belongs to the adenylyl cyclase class-3 family.</text>
</comment>
<comment type="subcellular location">
    <subcellularLocation>
        <location evidence="1">Cell membrane</location>
        <topology evidence="1">Multi-pass membrane protein</topology>
    </subcellularLocation>
</comment>
<dbReference type="Proteomes" id="UP000316256">
    <property type="component" value="Unassembled WGS sequence"/>
</dbReference>
<evidence type="ECO:0000256" key="4">
    <source>
        <dbReference type="ARBA" id="ARBA00023136"/>
    </source>
</evidence>
<dbReference type="SUPFAM" id="SSF55073">
    <property type="entry name" value="Nucleotide cyclase"/>
    <property type="match status" value="1"/>
</dbReference>
<dbReference type="EMBL" id="VIGH01000003">
    <property type="protein sequence ID" value="TQF73631.1"/>
    <property type="molecule type" value="Genomic_DNA"/>
</dbReference>
<dbReference type="PROSITE" id="PS50125">
    <property type="entry name" value="GUANYLATE_CYCLASE_2"/>
    <property type="match status" value="1"/>
</dbReference>
<dbReference type="GO" id="GO:0035556">
    <property type="term" value="P:intracellular signal transduction"/>
    <property type="evidence" value="ECO:0007669"/>
    <property type="project" value="InterPro"/>
</dbReference>
<evidence type="ECO:0000256" key="2">
    <source>
        <dbReference type="ARBA" id="ARBA00005381"/>
    </source>
</evidence>
<evidence type="ECO:0000313" key="6">
    <source>
        <dbReference type="EMBL" id="TQF73631.1"/>
    </source>
</evidence>
<reference evidence="6 7" key="1">
    <citation type="submission" date="2019-06" db="EMBL/GenBank/DDBJ databases">
        <title>Rhodococcus spaelei sp. nov., isolated from a cave.</title>
        <authorList>
            <person name="Lee S.D."/>
        </authorList>
    </citation>
    <scope>NUCLEOTIDE SEQUENCE [LARGE SCALE GENOMIC DNA]</scope>
    <source>
        <strain evidence="6 7">C9-5</strain>
    </source>
</reference>
<name>A0A541BMT7_9NOCA</name>
<dbReference type="Pfam" id="PF00211">
    <property type="entry name" value="Guanylate_cyc"/>
    <property type="match status" value="1"/>
</dbReference>
<dbReference type="SMART" id="SM00044">
    <property type="entry name" value="CYCc"/>
    <property type="match status" value="1"/>
</dbReference>
<dbReference type="GO" id="GO:0005886">
    <property type="term" value="C:plasma membrane"/>
    <property type="evidence" value="ECO:0007669"/>
    <property type="project" value="UniProtKB-SubCell"/>
</dbReference>
<evidence type="ECO:0000313" key="7">
    <source>
        <dbReference type="Proteomes" id="UP000316256"/>
    </source>
</evidence>
<feature type="domain" description="Guanylate cyclase" evidence="5">
    <location>
        <begin position="78"/>
        <end position="201"/>
    </location>
</feature>
<evidence type="ECO:0000256" key="1">
    <source>
        <dbReference type="ARBA" id="ARBA00004651"/>
    </source>
</evidence>
<dbReference type="InterPro" id="IPR029787">
    <property type="entry name" value="Nucleotide_cyclase"/>
</dbReference>